<dbReference type="PANTHER" id="PTHR43605">
    <property type="entry name" value="ACYL-COENZYME A SYNTHETASE"/>
    <property type="match status" value="1"/>
</dbReference>
<keyword evidence="8" id="KW-1185">Reference proteome</keyword>
<dbReference type="Pfam" id="PF13193">
    <property type="entry name" value="AMP-binding_C"/>
    <property type="match status" value="1"/>
</dbReference>
<dbReference type="Gene3D" id="3.30.300.30">
    <property type="match status" value="1"/>
</dbReference>
<keyword evidence="4" id="KW-0067">ATP-binding</keyword>
<name>A0ABN6P004_9PROT</name>
<dbReference type="InterPro" id="IPR042099">
    <property type="entry name" value="ANL_N_sf"/>
</dbReference>
<organism evidence="7 8">
    <name type="scientific">Roseomonas fluvialis</name>
    <dbReference type="NCBI Taxonomy" id="1750527"/>
    <lineage>
        <taxon>Bacteria</taxon>
        <taxon>Pseudomonadati</taxon>
        <taxon>Pseudomonadota</taxon>
        <taxon>Alphaproteobacteria</taxon>
        <taxon>Acetobacterales</taxon>
        <taxon>Roseomonadaceae</taxon>
        <taxon>Roseomonas</taxon>
    </lineage>
</organism>
<keyword evidence="3" id="KW-0547">Nucleotide-binding</keyword>
<evidence type="ECO:0000259" key="5">
    <source>
        <dbReference type="Pfam" id="PF00501"/>
    </source>
</evidence>
<dbReference type="RefSeq" id="WP_244459002.1">
    <property type="nucleotide sequence ID" value="NZ_AP025637.1"/>
</dbReference>
<evidence type="ECO:0000313" key="7">
    <source>
        <dbReference type="EMBL" id="BDG71771.1"/>
    </source>
</evidence>
<dbReference type="InterPro" id="IPR051087">
    <property type="entry name" value="Mitochondrial_ACSM"/>
</dbReference>
<sequence length="510" mass="52644">MLNPATAAAPLAAACCDRWADGSARTALVCVHPDGRVEDVSFDALHATSCRMAQVLVARGIAPRDRVAILLPQGPEAVVAMLAAWRIGAIMVPLPRMLDAGAIAHRLDDAGAVALVTDDAGLAATAALRRHLPRLRLVLGTEGARRGVLSFWEEAGRAPPGPPDMPRHPGDPAVLLYTAAPVRGVLHAHRALAGQLAAIDHLHGGFPHEGDLVWTPMDWGWRAGLFDALLPALCHGVPVLAAAMPRFDARRAVALMARHGVRNAVLPAAALRVLHAADLPGPGAIGLRSLVTSGVAPDAGLAAWAEARLGVAPRHAHAIGECNLVLAGGPGPLRPVPEHEVAVLGADGAPLPAGQAGRLVVRRAHEGAFLRYWKGAAPRGRWLPTGFAASIAADGTVALPADDLAALAAGNEFMGPEDVEHCLRRHPAVALAAVVGPADAMAGEHATAIIVPRTDASPGPALAEELRDFMRHCLPGHRTPRRVAFAKALPGAPEGRGALGSAVGLGARRG</sequence>
<evidence type="ECO:0000256" key="1">
    <source>
        <dbReference type="ARBA" id="ARBA00006432"/>
    </source>
</evidence>
<evidence type="ECO:0000256" key="4">
    <source>
        <dbReference type="ARBA" id="ARBA00022840"/>
    </source>
</evidence>
<dbReference type="SUPFAM" id="SSF56801">
    <property type="entry name" value="Acetyl-CoA synthetase-like"/>
    <property type="match status" value="1"/>
</dbReference>
<keyword evidence="2" id="KW-0436">Ligase</keyword>
<reference evidence="7 8" key="1">
    <citation type="journal article" date="2016" name="Microbes Environ.">
        <title>Phylogenetically diverse aerobic anoxygenic phototrophic bacteria isolated from epilithic biofilms in Tama river, Japan.</title>
        <authorList>
            <person name="Hirose S."/>
            <person name="Matsuura K."/>
            <person name="Haruta S."/>
        </authorList>
    </citation>
    <scope>NUCLEOTIDE SEQUENCE [LARGE SCALE GENOMIC DNA]</scope>
    <source>
        <strain evidence="7 8">S08</strain>
    </source>
</reference>
<feature type="domain" description="AMP-dependent synthetase/ligase" evidence="5">
    <location>
        <begin position="24"/>
        <end position="373"/>
    </location>
</feature>
<proteinExistence type="inferred from homology"/>
<evidence type="ECO:0000256" key="2">
    <source>
        <dbReference type="ARBA" id="ARBA00022598"/>
    </source>
</evidence>
<dbReference type="InterPro" id="IPR000873">
    <property type="entry name" value="AMP-dep_synth/lig_dom"/>
</dbReference>
<dbReference type="Gene3D" id="3.40.50.12780">
    <property type="entry name" value="N-terminal domain of ligase-like"/>
    <property type="match status" value="1"/>
</dbReference>
<gene>
    <name evidence="7" type="ORF">Rmf_17000</name>
</gene>
<dbReference type="EMBL" id="AP025637">
    <property type="protein sequence ID" value="BDG71771.1"/>
    <property type="molecule type" value="Genomic_DNA"/>
</dbReference>
<accession>A0ABN6P004</accession>
<dbReference type="PANTHER" id="PTHR43605:SF10">
    <property type="entry name" value="ACYL-COA SYNTHETASE MEDIUM CHAIN FAMILY MEMBER 3"/>
    <property type="match status" value="1"/>
</dbReference>
<dbReference type="InterPro" id="IPR045851">
    <property type="entry name" value="AMP-bd_C_sf"/>
</dbReference>
<protein>
    <submittedName>
        <fullName evidence="7">Acetyl-CoA synthetase</fullName>
    </submittedName>
</protein>
<evidence type="ECO:0000313" key="8">
    <source>
        <dbReference type="Proteomes" id="UP000831327"/>
    </source>
</evidence>
<evidence type="ECO:0000256" key="3">
    <source>
        <dbReference type="ARBA" id="ARBA00022741"/>
    </source>
</evidence>
<feature type="domain" description="AMP-binding enzyme C-terminal" evidence="6">
    <location>
        <begin position="419"/>
        <end position="492"/>
    </location>
</feature>
<dbReference type="Proteomes" id="UP000831327">
    <property type="component" value="Chromosome"/>
</dbReference>
<evidence type="ECO:0000259" key="6">
    <source>
        <dbReference type="Pfam" id="PF13193"/>
    </source>
</evidence>
<dbReference type="InterPro" id="IPR025110">
    <property type="entry name" value="AMP-bd_C"/>
</dbReference>
<dbReference type="Pfam" id="PF00501">
    <property type="entry name" value="AMP-binding"/>
    <property type="match status" value="1"/>
</dbReference>
<comment type="similarity">
    <text evidence="1">Belongs to the ATP-dependent AMP-binding enzyme family.</text>
</comment>